<organism evidence="4 5">
    <name type="scientific">Tistrella bauzanensis</name>
    <dbReference type="NCBI Taxonomy" id="657419"/>
    <lineage>
        <taxon>Bacteria</taxon>
        <taxon>Pseudomonadati</taxon>
        <taxon>Pseudomonadota</taxon>
        <taxon>Alphaproteobacteria</taxon>
        <taxon>Geminicoccales</taxon>
        <taxon>Geminicoccaceae</taxon>
        <taxon>Tistrella</taxon>
    </lineage>
</organism>
<name>A0ABQ1IPU3_9PROT</name>
<accession>A0ABQ1IPU3</accession>
<dbReference type="Proteomes" id="UP000603352">
    <property type="component" value="Unassembled WGS sequence"/>
</dbReference>
<proteinExistence type="predicted"/>
<evidence type="ECO:0000256" key="3">
    <source>
        <dbReference type="SAM" id="MobiDB-lite"/>
    </source>
</evidence>
<comment type="subcellular location">
    <subcellularLocation>
        <location evidence="1">Cell envelope</location>
    </subcellularLocation>
</comment>
<evidence type="ECO:0000256" key="2">
    <source>
        <dbReference type="ARBA" id="ARBA00023054"/>
    </source>
</evidence>
<gene>
    <name evidence="4" type="ORF">GCM10011505_30130</name>
</gene>
<keyword evidence="5" id="KW-1185">Reference proteome</keyword>
<dbReference type="EMBL" id="BMDZ01000036">
    <property type="protein sequence ID" value="GGB46993.1"/>
    <property type="molecule type" value="Genomic_DNA"/>
</dbReference>
<sequence length="553" mass="58038">MSVEPVRPTPAGGPAAAPATGSAAGSAAGPAAAASTVAGAMAAGKLPPRIATALAAAGGAGGGGGANTGSAGSGDAAARGRSAILFSIMLALERSARRAPDIQALRYVIVNDTRRLLPYRQAVLAEGWNRPRPVALSDVPGVERTAPYVTWIERVLAHLGAAHRDRHRAGQRLTPTAPMTAAAAAPGAPAAAGNPADDRLKPQVIGPADLPDDLARAWPDFAAPTALLCPLADRQGHVRGWLWLARDQAFGPADQVLAGQLTDAYAHAWLALAGRGAGRRRLPRPRWFVLALLAAAVAAGFIPVPQTVLAPAEVSARDPATVASPLDGVIADIIVEPNQRVEAGDVLLRLDDTNLRAEVAVARRTLEIAEAELRRARQGAFNDRDAGAQIALLEARARLKAAELDYAQSRLDRVVVAAERPGLVLFTRADDWTGRPVQTGQRIMTIANPDQAEIRIELPVGEAIRLEPDARVQLFLDARPLEAVEGRLSRQSYMAEQTPSGVLAYDLKAALADGSPIPRVGLRGTAKIYGADVPLAFYLFRRPLAALRQKVGY</sequence>
<keyword evidence="2" id="KW-0175">Coiled coil</keyword>
<feature type="compositionally biased region" description="Low complexity" evidence="3">
    <location>
        <begin position="9"/>
        <end position="25"/>
    </location>
</feature>
<dbReference type="InterPro" id="IPR050465">
    <property type="entry name" value="UPF0194_transport"/>
</dbReference>
<feature type="region of interest" description="Disordered" evidence="3">
    <location>
        <begin position="1"/>
        <end position="25"/>
    </location>
</feature>
<evidence type="ECO:0000313" key="5">
    <source>
        <dbReference type="Proteomes" id="UP000603352"/>
    </source>
</evidence>
<evidence type="ECO:0008006" key="6">
    <source>
        <dbReference type="Google" id="ProtNLM"/>
    </source>
</evidence>
<comment type="caution">
    <text evidence="4">The sequence shown here is derived from an EMBL/GenBank/DDBJ whole genome shotgun (WGS) entry which is preliminary data.</text>
</comment>
<reference evidence="5" key="1">
    <citation type="journal article" date="2019" name="Int. J. Syst. Evol. Microbiol.">
        <title>The Global Catalogue of Microorganisms (GCM) 10K type strain sequencing project: providing services to taxonomists for standard genome sequencing and annotation.</title>
        <authorList>
            <consortium name="The Broad Institute Genomics Platform"/>
            <consortium name="The Broad Institute Genome Sequencing Center for Infectious Disease"/>
            <person name="Wu L."/>
            <person name="Ma J."/>
        </authorList>
    </citation>
    <scope>NUCLEOTIDE SEQUENCE [LARGE SCALE GENOMIC DNA]</scope>
    <source>
        <strain evidence="5">CGMCC 1.10188</strain>
    </source>
</reference>
<evidence type="ECO:0000256" key="1">
    <source>
        <dbReference type="ARBA" id="ARBA00004196"/>
    </source>
</evidence>
<dbReference type="PANTHER" id="PTHR32347:SF23">
    <property type="entry name" value="BLL5650 PROTEIN"/>
    <property type="match status" value="1"/>
</dbReference>
<evidence type="ECO:0000313" key="4">
    <source>
        <dbReference type="EMBL" id="GGB46993.1"/>
    </source>
</evidence>
<dbReference type="Gene3D" id="2.40.30.170">
    <property type="match status" value="1"/>
</dbReference>
<dbReference type="PANTHER" id="PTHR32347">
    <property type="entry name" value="EFFLUX SYSTEM COMPONENT YKNX-RELATED"/>
    <property type="match status" value="1"/>
</dbReference>
<dbReference type="Gene3D" id="2.40.50.100">
    <property type="match status" value="1"/>
</dbReference>
<dbReference type="RefSeq" id="WP_229708131.1">
    <property type="nucleotide sequence ID" value="NZ_BMDZ01000036.1"/>
</dbReference>
<protein>
    <recommendedName>
        <fullName evidence="6">Membrane fusion protein biotin-lipoyl like domain-containing protein</fullName>
    </recommendedName>
</protein>
<dbReference type="SUPFAM" id="SSF111369">
    <property type="entry name" value="HlyD-like secretion proteins"/>
    <property type="match status" value="1"/>
</dbReference>